<dbReference type="AlphaFoldDB" id="A0A133V7Q2"/>
<accession>A0A133V7Q2</accession>
<dbReference type="EMBL" id="LHXY01000002">
    <property type="protein sequence ID" value="KXB02452.1"/>
    <property type="molecule type" value="Genomic_DNA"/>
</dbReference>
<evidence type="ECO:0000313" key="3">
    <source>
        <dbReference type="Proteomes" id="UP000070035"/>
    </source>
</evidence>
<dbReference type="InterPro" id="IPR003847">
    <property type="entry name" value="Put_antitoxin"/>
</dbReference>
<keyword evidence="1" id="KW-1277">Toxin-antitoxin system</keyword>
<sequence length="77" mass="8947">MTTTTISLSEEAYKNLKALKGENESFSDVVMRLSGGEKDKMKGFGAWSGTDLREKTRSYREEFNRDIRERRDVLSRH</sequence>
<dbReference type="Proteomes" id="UP000070035">
    <property type="component" value="Unassembled WGS sequence"/>
</dbReference>
<reference evidence="2 3" key="1">
    <citation type="journal article" date="2016" name="Sci. Rep.">
        <title>Metabolic traits of an uncultured archaeal lineage -MSBL1- from brine pools of the Red Sea.</title>
        <authorList>
            <person name="Mwirichia R."/>
            <person name="Alam I."/>
            <person name="Rashid M."/>
            <person name="Vinu M."/>
            <person name="Ba-Alawi W."/>
            <person name="Anthony Kamau A."/>
            <person name="Kamanda Ngugi D."/>
            <person name="Goker M."/>
            <person name="Klenk H.P."/>
            <person name="Bajic V."/>
            <person name="Stingl U."/>
        </authorList>
    </citation>
    <scope>NUCLEOTIDE SEQUENCE [LARGE SCALE GENOMIC DNA]</scope>
    <source>
        <strain evidence="2">SCGC-AAA261F17</strain>
    </source>
</reference>
<dbReference type="Pfam" id="PF02697">
    <property type="entry name" value="VAPB_antitox"/>
    <property type="match status" value="1"/>
</dbReference>
<proteinExistence type="predicted"/>
<keyword evidence="3" id="KW-1185">Reference proteome</keyword>
<name>A0A133V7Q2_9EURY</name>
<gene>
    <name evidence="2" type="ORF">AKJ44_00225</name>
</gene>
<comment type="caution">
    <text evidence="2">The sequence shown here is derived from an EMBL/GenBank/DDBJ whole genome shotgun (WGS) entry which is preliminary data.</text>
</comment>
<organism evidence="2 3">
    <name type="scientific">candidate division MSBL1 archaeon SCGC-AAA261F17</name>
    <dbReference type="NCBI Taxonomy" id="1698274"/>
    <lineage>
        <taxon>Archaea</taxon>
        <taxon>Methanobacteriati</taxon>
        <taxon>Methanobacteriota</taxon>
        <taxon>candidate division MSBL1</taxon>
    </lineage>
</organism>
<evidence type="ECO:0000256" key="1">
    <source>
        <dbReference type="ARBA" id="ARBA00022649"/>
    </source>
</evidence>
<protein>
    <recommendedName>
        <fullName evidence="4">Antitoxin</fullName>
    </recommendedName>
</protein>
<evidence type="ECO:0008006" key="4">
    <source>
        <dbReference type="Google" id="ProtNLM"/>
    </source>
</evidence>
<evidence type="ECO:0000313" key="2">
    <source>
        <dbReference type="EMBL" id="KXB02452.1"/>
    </source>
</evidence>